<reference evidence="1 2" key="1">
    <citation type="submission" date="2017-07" db="EMBL/GenBank/DDBJ databases">
        <title>Complete genome sequence of Actinoalloteichus hoggarensis DSM 45943, type strain of Actinoalloteichus hoggarensis.</title>
        <authorList>
            <person name="Ruckert C."/>
            <person name="Nouioui I."/>
            <person name="Willmese J."/>
            <person name="van Wezel G."/>
            <person name="Klenk H.-P."/>
            <person name="Kalinowski J."/>
            <person name="Zotchev S.B."/>
        </authorList>
    </citation>
    <scope>NUCLEOTIDE SEQUENCE [LARGE SCALE GENOMIC DNA]</scope>
    <source>
        <strain evidence="1 2">DSM 45943</strain>
    </source>
</reference>
<name>A0A221W1B6_9PSEU</name>
<organism evidence="1 2">
    <name type="scientific">Actinoalloteichus hoggarensis</name>
    <dbReference type="NCBI Taxonomy" id="1470176"/>
    <lineage>
        <taxon>Bacteria</taxon>
        <taxon>Bacillati</taxon>
        <taxon>Actinomycetota</taxon>
        <taxon>Actinomycetes</taxon>
        <taxon>Pseudonocardiales</taxon>
        <taxon>Pseudonocardiaceae</taxon>
        <taxon>Actinoalloteichus</taxon>
    </lineage>
</organism>
<dbReference type="AlphaFoldDB" id="A0A221W1B6"/>
<keyword evidence="2" id="KW-1185">Reference proteome</keyword>
<evidence type="ECO:0000313" key="1">
    <source>
        <dbReference type="EMBL" id="ASO19574.1"/>
    </source>
</evidence>
<protein>
    <submittedName>
        <fullName evidence="1">Uncharacterized protein</fullName>
    </submittedName>
</protein>
<gene>
    <name evidence="1" type="ORF">AHOG_09650</name>
</gene>
<evidence type="ECO:0000313" key="2">
    <source>
        <dbReference type="Proteomes" id="UP000204221"/>
    </source>
</evidence>
<dbReference type="EMBL" id="CP022521">
    <property type="protein sequence ID" value="ASO19574.1"/>
    <property type="molecule type" value="Genomic_DNA"/>
</dbReference>
<dbReference type="KEGG" id="ahg:AHOG_09650"/>
<sequence>MARRAAAVAGAHYGGLVNIDEVAEPIGVITAETAAFALDRFADRNARVPGSSVVHAMRPARFLGRSVPGLGCGTAVGGWDWSRLLPTAEPITCSRCRRDPATREDEDRLDHAAQLALDLDPTD</sequence>
<accession>A0A221W1B6</accession>
<proteinExistence type="predicted"/>
<dbReference type="Proteomes" id="UP000204221">
    <property type="component" value="Chromosome"/>
</dbReference>